<keyword evidence="7" id="KW-0520">NAD</keyword>
<dbReference type="Pfam" id="PF03120">
    <property type="entry name" value="OB_DNA_ligase"/>
    <property type="match status" value="1"/>
</dbReference>
<dbReference type="GO" id="GO:0003911">
    <property type="term" value="F:DNA ligase (NAD+) activity"/>
    <property type="evidence" value="ECO:0007669"/>
    <property type="project" value="UniProtKB-EC"/>
</dbReference>
<keyword evidence="3" id="KW-0235">DNA replication</keyword>
<feature type="domain" description="BRCT" evidence="10">
    <location>
        <begin position="574"/>
        <end position="649"/>
    </location>
</feature>
<dbReference type="Gene3D" id="3.30.470.30">
    <property type="entry name" value="DNA ligase/mRNA capping enzyme"/>
    <property type="match status" value="1"/>
</dbReference>
<accession>A0A0F9K1V5</accession>
<dbReference type="Pfam" id="PF01653">
    <property type="entry name" value="DNA_ligase_aden"/>
    <property type="match status" value="1"/>
</dbReference>
<dbReference type="SMART" id="SM00292">
    <property type="entry name" value="BRCT"/>
    <property type="match status" value="1"/>
</dbReference>
<name>A0A0F9K1V5_9ZZZZ</name>
<reference evidence="11" key="1">
    <citation type="journal article" date="2015" name="Nature">
        <title>Complex archaea that bridge the gap between prokaryotes and eukaryotes.</title>
        <authorList>
            <person name="Spang A."/>
            <person name="Saw J.H."/>
            <person name="Jorgensen S.L."/>
            <person name="Zaremba-Niedzwiedzka K."/>
            <person name="Martijn J."/>
            <person name="Lind A.E."/>
            <person name="van Eijk R."/>
            <person name="Schleper C."/>
            <person name="Guy L."/>
            <person name="Ettema T.J."/>
        </authorList>
    </citation>
    <scope>NUCLEOTIDE SEQUENCE</scope>
</reference>
<dbReference type="InterPro" id="IPR010994">
    <property type="entry name" value="RuvA_2-like"/>
</dbReference>
<dbReference type="SUPFAM" id="SSF50249">
    <property type="entry name" value="Nucleic acid-binding proteins"/>
    <property type="match status" value="1"/>
</dbReference>
<evidence type="ECO:0000256" key="5">
    <source>
        <dbReference type="ARBA" id="ARBA00022763"/>
    </source>
</evidence>
<dbReference type="InterPro" id="IPR013839">
    <property type="entry name" value="DNAligase_adenylation"/>
</dbReference>
<dbReference type="InterPro" id="IPR001679">
    <property type="entry name" value="DNA_ligase"/>
</dbReference>
<comment type="caution">
    <text evidence="11">The sequence shown here is derived from an EMBL/GenBank/DDBJ whole genome shotgun (WGS) entry which is preliminary data.</text>
</comment>
<dbReference type="GO" id="GO:0006260">
    <property type="term" value="P:DNA replication"/>
    <property type="evidence" value="ECO:0007669"/>
    <property type="project" value="UniProtKB-KW"/>
</dbReference>
<dbReference type="Pfam" id="PF12826">
    <property type="entry name" value="HHH_2"/>
    <property type="match status" value="1"/>
</dbReference>
<dbReference type="PROSITE" id="PS50172">
    <property type="entry name" value="BRCT"/>
    <property type="match status" value="1"/>
</dbReference>
<dbReference type="Gene3D" id="2.40.50.140">
    <property type="entry name" value="Nucleic acid-binding proteins"/>
    <property type="match status" value="1"/>
</dbReference>
<evidence type="ECO:0000256" key="8">
    <source>
        <dbReference type="ARBA" id="ARBA00023204"/>
    </source>
</evidence>
<comment type="catalytic activity">
    <reaction evidence="9">
        <text>NAD(+) + (deoxyribonucleotide)n-3'-hydroxyl + 5'-phospho-(deoxyribonucleotide)m = (deoxyribonucleotide)n+m + AMP + beta-nicotinamide D-nucleotide.</text>
        <dbReference type="EC" id="6.5.1.2"/>
    </reaction>
</comment>
<dbReference type="PIRSF" id="PIRSF001604">
    <property type="entry name" value="LigA"/>
    <property type="match status" value="1"/>
</dbReference>
<dbReference type="EC" id="6.5.1.2" evidence="1"/>
<evidence type="ECO:0000256" key="4">
    <source>
        <dbReference type="ARBA" id="ARBA00022723"/>
    </source>
</evidence>
<dbReference type="AlphaFoldDB" id="A0A0F9K1V5"/>
<dbReference type="Pfam" id="PF00533">
    <property type="entry name" value="BRCT"/>
    <property type="match status" value="1"/>
</dbReference>
<evidence type="ECO:0000256" key="3">
    <source>
        <dbReference type="ARBA" id="ARBA00022705"/>
    </source>
</evidence>
<dbReference type="SUPFAM" id="SSF56091">
    <property type="entry name" value="DNA ligase/mRNA capping enzyme, catalytic domain"/>
    <property type="match status" value="1"/>
</dbReference>
<protein>
    <recommendedName>
        <fullName evidence="1">DNA ligase (NAD(+))</fullName>
        <ecNumber evidence="1">6.5.1.2</ecNumber>
    </recommendedName>
</protein>
<gene>
    <name evidence="11" type="ORF">LCGC14_1458530</name>
</gene>
<sequence length="649" mass="71966">MLDNEYDVLRAELEKLCPESKIFKTATSSKVRASKKKVIHNPTMTSINKCNGTLEEKDIILTKWFTDRMETMPAEKYVNKTTTDYLKQFCMSYKHDGVALSIEYKNGKLERAGLRSKSGKDGTNVTDKMQYIKGVPMQLPLPLTCTIRGELETPVSVFERVSEELGPDAKANPRAHTAGSMGHKTASKIKDRGIQFVAYNVLNLKDPPYKTEIERANWATDILKLHYIDIVPFSYKILALWEKRHRHIDYKVDGTVICINNLEYQDVAGTHGKSDTGNPKGKLAWKFADEVKEVKVKNIVWQTGRIGNITPVLEFNPVQLEGTTVVRCTAHNVGIIRSNKIGIGSVIEIIKSGKIIPKLKSVIKSCGKVITPSGCPSCNSYLEEVKGANDALALVCKNSACPAQNIKNLNHFLARLGVKGIAGSTIEKLIDLGLLQKPGDFYRLTTANLRKAGITDRTAQLIVARVWMINEPEQIKDELTLQVMVMAAPAERIKVPLSLFFSAFGIKNAGREAGRILASHCSSWKEVKSLTEKDLSALDGIGPIMAKEIVAFFENNRIIVEDVEQYFDIEVVQKTGGTMDGKFFVLSGSLEGGKDKWKKMIEDAGGVVKSSVGRKVNYLVAGEGSGSKSEKAFELRIKIITTDQLEKMF</sequence>
<keyword evidence="5" id="KW-0227">DNA damage</keyword>
<dbReference type="Gene3D" id="1.10.150.20">
    <property type="entry name" value="5' to 3' exonuclease, C-terminal subdomain"/>
    <property type="match status" value="2"/>
</dbReference>
<evidence type="ECO:0000259" key="10">
    <source>
        <dbReference type="PROSITE" id="PS50172"/>
    </source>
</evidence>
<dbReference type="GO" id="GO:0006281">
    <property type="term" value="P:DNA repair"/>
    <property type="evidence" value="ECO:0007669"/>
    <property type="project" value="UniProtKB-KW"/>
</dbReference>
<dbReference type="CDD" id="cd17748">
    <property type="entry name" value="BRCT_DNA_ligase_like"/>
    <property type="match status" value="1"/>
</dbReference>
<evidence type="ECO:0000256" key="1">
    <source>
        <dbReference type="ARBA" id="ARBA00012722"/>
    </source>
</evidence>
<dbReference type="InterPro" id="IPR004150">
    <property type="entry name" value="NAD_DNA_ligase_OB"/>
</dbReference>
<dbReference type="SUPFAM" id="SSF47781">
    <property type="entry name" value="RuvA domain 2-like"/>
    <property type="match status" value="1"/>
</dbReference>
<proteinExistence type="predicted"/>
<dbReference type="InterPro" id="IPR036420">
    <property type="entry name" value="BRCT_dom_sf"/>
</dbReference>
<dbReference type="SUPFAM" id="SSF52113">
    <property type="entry name" value="BRCT domain"/>
    <property type="match status" value="1"/>
</dbReference>
<keyword evidence="4" id="KW-0479">Metal-binding</keyword>
<keyword evidence="6" id="KW-0862">Zinc</keyword>
<dbReference type="SMART" id="SM00532">
    <property type="entry name" value="LIGANc"/>
    <property type="match status" value="1"/>
</dbReference>
<dbReference type="InterPro" id="IPR041663">
    <property type="entry name" value="DisA/LigA_HHH"/>
</dbReference>
<evidence type="ECO:0000256" key="6">
    <source>
        <dbReference type="ARBA" id="ARBA00022833"/>
    </source>
</evidence>
<keyword evidence="8" id="KW-0234">DNA repair</keyword>
<dbReference type="InterPro" id="IPR012340">
    <property type="entry name" value="NA-bd_OB-fold"/>
</dbReference>
<evidence type="ECO:0000256" key="9">
    <source>
        <dbReference type="ARBA" id="ARBA00034005"/>
    </source>
</evidence>
<evidence type="ECO:0000256" key="2">
    <source>
        <dbReference type="ARBA" id="ARBA00022598"/>
    </source>
</evidence>
<keyword evidence="2" id="KW-0436">Ligase</keyword>
<evidence type="ECO:0000256" key="7">
    <source>
        <dbReference type="ARBA" id="ARBA00023027"/>
    </source>
</evidence>
<dbReference type="InterPro" id="IPR013840">
    <property type="entry name" value="DNAligase_N"/>
</dbReference>
<dbReference type="InterPro" id="IPR001357">
    <property type="entry name" value="BRCT_dom"/>
</dbReference>
<organism evidence="11">
    <name type="scientific">marine sediment metagenome</name>
    <dbReference type="NCBI Taxonomy" id="412755"/>
    <lineage>
        <taxon>unclassified sequences</taxon>
        <taxon>metagenomes</taxon>
        <taxon>ecological metagenomes</taxon>
    </lineage>
</organism>
<dbReference type="GO" id="GO:0046872">
    <property type="term" value="F:metal ion binding"/>
    <property type="evidence" value="ECO:0007669"/>
    <property type="project" value="UniProtKB-KW"/>
</dbReference>
<dbReference type="Gene3D" id="3.40.50.10190">
    <property type="entry name" value="BRCT domain"/>
    <property type="match status" value="1"/>
</dbReference>
<dbReference type="EMBL" id="LAZR01010128">
    <property type="protein sequence ID" value="KKM68666.1"/>
    <property type="molecule type" value="Genomic_DNA"/>
</dbReference>
<evidence type="ECO:0000313" key="11">
    <source>
        <dbReference type="EMBL" id="KKM68666.1"/>
    </source>
</evidence>